<reference evidence="2 5" key="2">
    <citation type="submission" date="2023-11" db="EMBL/GenBank/DDBJ databases">
        <title>Plant-associative lifestyle of Vibrio porteresiae and its evolutionary dynamics.</title>
        <authorList>
            <person name="Rameshkumar N."/>
            <person name="Kirti K."/>
        </authorList>
    </citation>
    <scope>NUCLEOTIDE SEQUENCE [LARGE SCALE GENOMIC DNA]</scope>
    <source>
        <strain evidence="2 5">MSSRF38</strain>
    </source>
</reference>
<organism evidence="3 4">
    <name type="scientific">Vibrio mangrovi</name>
    <dbReference type="NCBI Taxonomy" id="474394"/>
    <lineage>
        <taxon>Bacteria</taxon>
        <taxon>Pseudomonadati</taxon>
        <taxon>Pseudomonadota</taxon>
        <taxon>Gammaproteobacteria</taxon>
        <taxon>Vibrionales</taxon>
        <taxon>Vibrionaceae</taxon>
        <taxon>Vibrio</taxon>
    </lineage>
</organism>
<evidence type="ECO:0000313" key="3">
    <source>
        <dbReference type="EMBL" id="SMS02326.1"/>
    </source>
</evidence>
<proteinExistence type="predicted"/>
<evidence type="ECO:0000256" key="1">
    <source>
        <dbReference type="SAM" id="Phobius"/>
    </source>
</evidence>
<name>A0A1Y6IXG2_9VIBR</name>
<reference evidence="3 4" key="1">
    <citation type="submission" date="2017-05" db="EMBL/GenBank/DDBJ databases">
        <authorList>
            <person name="Song R."/>
            <person name="Chenine A.L."/>
            <person name="Ruprecht R.M."/>
        </authorList>
    </citation>
    <scope>NUCLEOTIDE SEQUENCE [LARGE SCALE GENOMIC DNA]</scope>
    <source>
        <strain evidence="3 4">CECT 7927</strain>
    </source>
</reference>
<dbReference type="AlphaFoldDB" id="A0A1Y6IXG2"/>
<feature type="transmembrane region" description="Helical" evidence="1">
    <location>
        <begin position="6"/>
        <end position="30"/>
    </location>
</feature>
<keyword evidence="1" id="KW-0812">Transmembrane</keyword>
<gene>
    <name evidence="2" type="ORF">SBX37_08180</name>
    <name evidence="3" type="ORF">VIM7927_03646</name>
</gene>
<evidence type="ECO:0000313" key="2">
    <source>
        <dbReference type="EMBL" id="MDW6002835.1"/>
    </source>
</evidence>
<sequence>MDNTLQIWNVVGTWVASIGTVSAVITSLWLASNANKVKLIVFAGHRILISRLEKTNDDYCCIQVVNTGARPVKITNIGWQAGRFKNKQHMIQIFGTPNSDNVPKMLTEGEEAIFMVPFNLRGNDEDWLVSMAKTLTEKSNNINSLKVCVSTSVGQQFIVPVENSLKEKLLEQTKTNKSLKQDK</sequence>
<dbReference type="OrthoDB" id="7067461at2"/>
<evidence type="ECO:0000313" key="5">
    <source>
        <dbReference type="Proteomes" id="UP001283366"/>
    </source>
</evidence>
<keyword evidence="1" id="KW-1133">Transmembrane helix</keyword>
<keyword evidence="1" id="KW-0472">Membrane</keyword>
<dbReference type="EMBL" id="JAWRCO010000001">
    <property type="protein sequence ID" value="MDW6002835.1"/>
    <property type="molecule type" value="Genomic_DNA"/>
</dbReference>
<evidence type="ECO:0000313" key="4">
    <source>
        <dbReference type="Proteomes" id="UP000196125"/>
    </source>
</evidence>
<accession>A0A1Y6IXG2</accession>
<dbReference type="Proteomes" id="UP000196125">
    <property type="component" value="Unassembled WGS sequence"/>
</dbReference>
<dbReference type="EMBL" id="FXXI01000009">
    <property type="protein sequence ID" value="SMS02326.1"/>
    <property type="molecule type" value="Genomic_DNA"/>
</dbReference>
<dbReference type="Proteomes" id="UP001283366">
    <property type="component" value="Unassembled WGS sequence"/>
</dbReference>
<protein>
    <submittedName>
        <fullName evidence="3">Uncharacterized protein</fullName>
    </submittedName>
</protein>
<dbReference type="RefSeq" id="WP_087482339.1">
    <property type="nucleotide sequence ID" value="NZ_AP024883.1"/>
</dbReference>
<keyword evidence="5" id="KW-1185">Reference proteome</keyword>